<feature type="compositionally biased region" description="Basic and acidic residues" evidence="6">
    <location>
        <begin position="240"/>
        <end position="250"/>
    </location>
</feature>
<dbReference type="GO" id="GO:0008270">
    <property type="term" value="F:zinc ion binding"/>
    <property type="evidence" value="ECO:0007669"/>
    <property type="project" value="UniProtKB-KW"/>
</dbReference>
<dbReference type="GO" id="GO:0010468">
    <property type="term" value="P:regulation of gene expression"/>
    <property type="evidence" value="ECO:0007669"/>
    <property type="project" value="TreeGrafter"/>
</dbReference>
<dbReference type="SMART" id="SM00355">
    <property type="entry name" value="ZnF_C2H2"/>
    <property type="match status" value="3"/>
</dbReference>
<dbReference type="InterPro" id="IPR036236">
    <property type="entry name" value="Znf_C2H2_sf"/>
</dbReference>
<feature type="region of interest" description="Disordered" evidence="6">
    <location>
        <begin position="186"/>
        <end position="265"/>
    </location>
</feature>
<dbReference type="AlphaFoldDB" id="A0A8B6GKC1"/>
<evidence type="ECO:0000256" key="6">
    <source>
        <dbReference type="SAM" id="MobiDB-lite"/>
    </source>
</evidence>
<evidence type="ECO:0000256" key="3">
    <source>
        <dbReference type="ARBA" id="ARBA00022771"/>
    </source>
</evidence>
<dbReference type="PROSITE" id="PS00028">
    <property type="entry name" value="ZINC_FINGER_C2H2_1"/>
    <property type="match status" value="2"/>
</dbReference>
<feature type="compositionally biased region" description="Basic residues" evidence="6">
    <location>
        <begin position="341"/>
        <end position="355"/>
    </location>
</feature>
<dbReference type="PANTHER" id="PTHR24403">
    <property type="entry name" value="ZINC FINGER PROTEIN"/>
    <property type="match status" value="1"/>
</dbReference>
<protein>
    <recommendedName>
        <fullName evidence="7">C2H2-type domain-containing protein</fullName>
    </recommendedName>
</protein>
<feature type="compositionally biased region" description="Polar residues" evidence="6">
    <location>
        <begin position="191"/>
        <end position="200"/>
    </location>
</feature>
<gene>
    <name evidence="8" type="ORF">MGAL_10B006485</name>
</gene>
<evidence type="ECO:0000256" key="2">
    <source>
        <dbReference type="ARBA" id="ARBA00022737"/>
    </source>
</evidence>
<name>A0A8B6GKC1_MYTGA</name>
<feature type="domain" description="C2H2-type" evidence="7">
    <location>
        <begin position="423"/>
        <end position="450"/>
    </location>
</feature>
<evidence type="ECO:0000256" key="5">
    <source>
        <dbReference type="PROSITE-ProRule" id="PRU00042"/>
    </source>
</evidence>
<dbReference type="PANTHER" id="PTHR24403:SF67">
    <property type="entry name" value="FI01116P-RELATED"/>
    <property type="match status" value="1"/>
</dbReference>
<dbReference type="EMBL" id="UYJE01008585">
    <property type="protein sequence ID" value="VDI65133.1"/>
    <property type="molecule type" value="Genomic_DNA"/>
</dbReference>
<organism evidence="8 9">
    <name type="scientific">Mytilus galloprovincialis</name>
    <name type="common">Mediterranean mussel</name>
    <dbReference type="NCBI Taxonomy" id="29158"/>
    <lineage>
        <taxon>Eukaryota</taxon>
        <taxon>Metazoa</taxon>
        <taxon>Spiralia</taxon>
        <taxon>Lophotrochozoa</taxon>
        <taxon>Mollusca</taxon>
        <taxon>Bivalvia</taxon>
        <taxon>Autobranchia</taxon>
        <taxon>Pteriomorphia</taxon>
        <taxon>Mytilida</taxon>
        <taxon>Mytiloidea</taxon>
        <taxon>Mytilidae</taxon>
        <taxon>Mytilinae</taxon>
        <taxon>Mytilus</taxon>
    </lineage>
</organism>
<dbReference type="GO" id="GO:0005634">
    <property type="term" value="C:nucleus"/>
    <property type="evidence" value="ECO:0007669"/>
    <property type="project" value="TreeGrafter"/>
</dbReference>
<keyword evidence="4" id="KW-0862">Zinc</keyword>
<evidence type="ECO:0000256" key="4">
    <source>
        <dbReference type="ARBA" id="ARBA00022833"/>
    </source>
</evidence>
<dbReference type="Proteomes" id="UP000596742">
    <property type="component" value="Unassembled WGS sequence"/>
</dbReference>
<dbReference type="PROSITE" id="PS50157">
    <property type="entry name" value="ZINC_FINGER_C2H2_2"/>
    <property type="match status" value="3"/>
</dbReference>
<evidence type="ECO:0000313" key="9">
    <source>
        <dbReference type="Proteomes" id="UP000596742"/>
    </source>
</evidence>
<keyword evidence="9" id="KW-1185">Reference proteome</keyword>
<feature type="region of interest" description="Disordered" evidence="6">
    <location>
        <begin position="341"/>
        <end position="363"/>
    </location>
</feature>
<dbReference type="InterPro" id="IPR050688">
    <property type="entry name" value="Zinc_finger/UBP_domain"/>
</dbReference>
<dbReference type="Gene3D" id="3.30.160.60">
    <property type="entry name" value="Classic Zinc Finger"/>
    <property type="match status" value="2"/>
</dbReference>
<reference evidence="8" key="1">
    <citation type="submission" date="2018-11" db="EMBL/GenBank/DDBJ databases">
        <authorList>
            <person name="Alioto T."/>
            <person name="Alioto T."/>
        </authorList>
    </citation>
    <scope>NUCLEOTIDE SEQUENCE</scope>
</reference>
<accession>A0A8B6GKC1</accession>
<feature type="domain" description="C2H2-type" evidence="7">
    <location>
        <begin position="396"/>
        <end position="423"/>
    </location>
</feature>
<feature type="domain" description="C2H2-type" evidence="7">
    <location>
        <begin position="368"/>
        <end position="391"/>
    </location>
</feature>
<dbReference type="InterPro" id="IPR013087">
    <property type="entry name" value="Znf_C2H2_type"/>
</dbReference>
<dbReference type="SUPFAM" id="SSF57667">
    <property type="entry name" value="beta-beta-alpha zinc fingers"/>
    <property type="match status" value="1"/>
</dbReference>
<sequence>MAFTIFSHTSAILSSEVLAKCGDFPWDPNSHLHKICLDNDVKTSFTEQKQCLMEGNWAAIIEIYNSIARYLQTNYNINPGILTIHNLDMENTDNQIQVQDMQLVSLPQDEIPTTPDHGTADKKQTKLKIPDPIVYSFITSDTLINSNTHPVIETITDTVTEYIKQHTSEPTQDHSQEEKCPEIKEEMCEPRTSSPMSQQKETNKGKKTDQSFTRVRRRKSLTPKKSSKSSSTKRQINKKSLTENKQDKNIAKRPSSLKPKKSWSQKLMQDEFSVKNLEDQVNMRNEIKDNEVFVENGTNDKKLTSEVESDKEMKRDLEIDWTPENKGELFQVKGTKALKITLKKQQKPKSLKKRSNKTEETEPSEQQFTCTQCSYVSSKRANLREHVQRMHKDKIWSCEFCDKIFSIQKDLVRHEKCHLNPQLCCDFCGKMYKSRRTFIQHKKSHEENYIKPDDASIIRRHMILVHKKHTKEWREDVICDLKGAEDYWIEGKKPEGRIKRLPAKKTNNITEVQGPQGNNNEIGQVTADDTITNIVDELSLHQQSTEEQSRIHSDAVDQSSPDGRYIQQSLYSVSEEQMKETAIYLRKNPTMLQTAADASENDMLLSSSNISQYLHNPQDSNHSVNLDHTFNEPFTSLHDRKSEERLTNPFHTNVQMRTSNQWTAEPFSYNTVHYMSQYQNYPNQ</sequence>
<keyword evidence="1" id="KW-0479">Metal-binding</keyword>
<keyword evidence="2" id="KW-0677">Repeat</keyword>
<evidence type="ECO:0000259" key="7">
    <source>
        <dbReference type="PROSITE" id="PS50157"/>
    </source>
</evidence>
<keyword evidence="3 5" id="KW-0863">Zinc-finger</keyword>
<evidence type="ECO:0000313" key="8">
    <source>
        <dbReference type="EMBL" id="VDI65133.1"/>
    </source>
</evidence>
<comment type="caution">
    <text evidence="8">The sequence shown here is derived from an EMBL/GenBank/DDBJ whole genome shotgun (WGS) entry which is preliminary data.</text>
</comment>
<feature type="region of interest" description="Disordered" evidence="6">
    <location>
        <begin position="542"/>
        <end position="562"/>
    </location>
</feature>
<dbReference type="OrthoDB" id="6077919at2759"/>
<evidence type="ECO:0000256" key="1">
    <source>
        <dbReference type="ARBA" id="ARBA00022723"/>
    </source>
</evidence>
<proteinExistence type="predicted"/>
<feature type="compositionally biased region" description="Basic residues" evidence="6">
    <location>
        <begin position="214"/>
        <end position="227"/>
    </location>
</feature>